<name>A0A2M7PQP4_9BACT</name>
<dbReference type="EMBL" id="PFKO01000158">
    <property type="protein sequence ID" value="PIY32845.1"/>
    <property type="molecule type" value="Genomic_DNA"/>
</dbReference>
<evidence type="ECO:0000313" key="2">
    <source>
        <dbReference type="Proteomes" id="UP000230646"/>
    </source>
</evidence>
<accession>A0A2M7PQP4</accession>
<protein>
    <submittedName>
        <fullName evidence="1">Uncharacterized protein</fullName>
    </submittedName>
</protein>
<sequence length="132" mass="15359">MIAKKKEVEQIKTKKVFSAPAILQVGSPTKDGGLRLKVETNELSENEIAMLMKQFNNKFGWILFSANKMNDDNIPEQQADSEGRKMKTPSQRLRATLFVYYTQRIDKSKTFDQFYVEQMEKIIDRFKANLDD</sequence>
<dbReference type="AlphaFoldDB" id="A0A2M7PQP4"/>
<gene>
    <name evidence="1" type="ORF">COZ07_04310</name>
</gene>
<organism evidence="1 2">
    <name type="scientific">Candidatus Infernicultor aquiphilus</name>
    <dbReference type="NCBI Taxonomy" id="1805029"/>
    <lineage>
        <taxon>Bacteria</taxon>
        <taxon>Pseudomonadati</taxon>
        <taxon>Atribacterota</taxon>
        <taxon>Candidatus Phoenicimicrobiia</taxon>
        <taxon>Candidatus Pheonicimicrobiales</taxon>
        <taxon>Candidatus Phoenicimicrobiaceae</taxon>
        <taxon>Candidatus Infernicultor</taxon>
    </lineage>
</organism>
<proteinExistence type="predicted"/>
<comment type="caution">
    <text evidence="1">The sequence shown here is derived from an EMBL/GenBank/DDBJ whole genome shotgun (WGS) entry which is preliminary data.</text>
</comment>
<dbReference type="Proteomes" id="UP000230646">
    <property type="component" value="Unassembled WGS sequence"/>
</dbReference>
<reference evidence="1 2" key="1">
    <citation type="submission" date="2017-09" db="EMBL/GenBank/DDBJ databases">
        <title>Depth-based differentiation of microbial function through sediment-hosted aquifers and enrichment of novel symbionts in the deep terrestrial subsurface.</title>
        <authorList>
            <person name="Probst A.J."/>
            <person name="Ladd B."/>
            <person name="Jarett J.K."/>
            <person name="Geller-Mcgrath D.E."/>
            <person name="Sieber C.M."/>
            <person name="Emerson J.B."/>
            <person name="Anantharaman K."/>
            <person name="Thomas B.C."/>
            <person name="Malmstrom R."/>
            <person name="Stieglmeier M."/>
            <person name="Klingl A."/>
            <person name="Woyke T."/>
            <person name="Ryan C.M."/>
            <person name="Banfield J.F."/>
        </authorList>
    </citation>
    <scope>NUCLEOTIDE SEQUENCE [LARGE SCALE GENOMIC DNA]</scope>
    <source>
        <strain evidence="1">CG_4_10_14_3_um_filter_34_13</strain>
    </source>
</reference>
<evidence type="ECO:0000313" key="1">
    <source>
        <dbReference type="EMBL" id="PIY32845.1"/>
    </source>
</evidence>
<dbReference type="RefSeq" id="WP_406607369.1">
    <property type="nucleotide sequence ID" value="NZ_PFKO01000158.1"/>
</dbReference>